<evidence type="ECO:0000256" key="2">
    <source>
        <dbReference type="ARBA" id="ARBA00022692"/>
    </source>
</evidence>
<evidence type="ECO:0000256" key="4">
    <source>
        <dbReference type="ARBA" id="ARBA00023136"/>
    </source>
</evidence>
<dbReference type="SUPFAM" id="SSF81338">
    <property type="entry name" value="Aquaporin-like"/>
    <property type="match status" value="1"/>
</dbReference>
<evidence type="ECO:0000256" key="1">
    <source>
        <dbReference type="ARBA" id="ARBA00004141"/>
    </source>
</evidence>
<dbReference type="InterPro" id="IPR023271">
    <property type="entry name" value="Aquaporin-like"/>
</dbReference>
<comment type="subcellular location">
    <subcellularLocation>
        <location evidence="1">Membrane</location>
        <topology evidence="1">Multi-pass membrane protein</topology>
    </subcellularLocation>
</comment>
<dbReference type="Gene3D" id="1.20.1080.10">
    <property type="entry name" value="Glycerol uptake facilitator protein"/>
    <property type="match status" value="1"/>
</dbReference>
<evidence type="ECO:0000313" key="6">
    <source>
        <dbReference type="EMBL" id="MTV74878.1"/>
    </source>
</evidence>
<keyword evidence="3 5" id="KW-1133">Transmembrane helix</keyword>
<gene>
    <name evidence="6" type="ORF">GM540_13075</name>
</gene>
<dbReference type="Proteomes" id="UP000483094">
    <property type="component" value="Unassembled WGS sequence"/>
</dbReference>
<evidence type="ECO:0000256" key="3">
    <source>
        <dbReference type="ARBA" id="ARBA00022989"/>
    </source>
</evidence>
<evidence type="ECO:0000313" key="7">
    <source>
        <dbReference type="Proteomes" id="UP000483094"/>
    </source>
</evidence>
<reference evidence="6 7" key="1">
    <citation type="submission" date="2019-11" db="EMBL/GenBank/DDBJ databases">
        <title>Growth characteristics of pneumococcus vary with the chemical composition of the capsule and with environmental conditions.</title>
        <authorList>
            <person name="Tothpal A."/>
            <person name="Desobry K."/>
            <person name="Joshi S."/>
            <person name="Wyllie A.L."/>
            <person name="Weinberger D.M."/>
        </authorList>
    </citation>
    <scope>NUCLEOTIDE SEQUENCE [LARGE SCALE GENOMIC DNA]</scope>
    <source>
        <strain evidence="7">pnumococcus19F</strain>
    </source>
</reference>
<feature type="transmembrane region" description="Helical" evidence="5">
    <location>
        <begin position="5"/>
        <end position="24"/>
    </location>
</feature>
<accession>A0A6G2DF46</accession>
<comment type="caution">
    <text evidence="6">The sequence shown here is derived from an EMBL/GenBank/DDBJ whole genome shotgun (WGS) entry which is preliminary data.</text>
</comment>
<evidence type="ECO:0000256" key="5">
    <source>
        <dbReference type="SAM" id="Phobius"/>
    </source>
</evidence>
<dbReference type="EMBL" id="WNHQ01001536">
    <property type="protein sequence ID" value="MTV74878.1"/>
    <property type="molecule type" value="Genomic_DNA"/>
</dbReference>
<keyword evidence="2 5" id="KW-0812">Transmembrane</keyword>
<proteinExistence type="predicted"/>
<dbReference type="GO" id="GO:0016020">
    <property type="term" value="C:membrane"/>
    <property type="evidence" value="ECO:0007669"/>
    <property type="project" value="UniProtKB-SubCell"/>
</dbReference>
<protein>
    <submittedName>
        <fullName evidence="6">Aquaporin</fullName>
    </submittedName>
</protein>
<keyword evidence="4 5" id="KW-0472">Membrane</keyword>
<organism evidence="6 7">
    <name type="scientific">Streptococcus pneumoniae</name>
    <dbReference type="NCBI Taxonomy" id="1313"/>
    <lineage>
        <taxon>Bacteria</taxon>
        <taxon>Bacillati</taxon>
        <taxon>Bacillota</taxon>
        <taxon>Bacilli</taxon>
        <taxon>Lactobacillales</taxon>
        <taxon>Streptococcaceae</taxon>
        <taxon>Streptococcus</taxon>
    </lineage>
</organism>
<feature type="non-terminal residue" evidence="6">
    <location>
        <position position="39"/>
    </location>
</feature>
<name>A0A6G2DF46_STREE</name>
<sequence length="39" mass="3999">MKKFVAELIGTFMLVFVGTGAVVFGNGLDGLGHLGIAFA</sequence>
<dbReference type="AlphaFoldDB" id="A0A6G2DF46"/>